<feature type="transmembrane region" description="Helical" evidence="6">
    <location>
        <begin position="205"/>
        <end position="226"/>
    </location>
</feature>
<evidence type="ECO:0000256" key="6">
    <source>
        <dbReference type="RuleBase" id="RU361218"/>
    </source>
</evidence>
<protein>
    <recommendedName>
        <fullName evidence="6">Tetraspanin</fullName>
    </recommendedName>
</protein>
<dbReference type="RefSeq" id="XP_026061665.1">
    <property type="nucleotide sequence ID" value="XM_026205880.1"/>
</dbReference>
<sequence>MYALRGFRILLKIASLILLLTGIAGLGGSFFLHKYKVYSVFFSSVYILLPAMLAVAGGVILLISGCIGCSVSNKKPSCGHGLFVYVLIIAWCIVCTTAVLAYTHNGKLDEDLAPLKDVFQNYSGDSQDPETKAVNALQRELQCCGVKNYTDWLETPWFNHSGKYEVPLSCCNKTFNSCNGTLNSTQLLYNEGCQGKLEMKLLLSVHIMIITSLAVLFLLIMSWILVAQLMRHQPPQEYRILDQE</sequence>
<dbReference type="InterPro" id="IPR000301">
    <property type="entry name" value="Tetraspanin_animals"/>
</dbReference>
<dbReference type="PRINTS" id="PR00259">
    <property type="entry name" value="TMFOUR"/>
</dbReference>
<feature type="transmembrane region" description="Helical" evidence="6">
    <location>
        <begin position="82"/>
        <end position="102"/>
    </location>
</feature>
<evidence type="ECO:0000313" key="7">
    <source>
        <dbReference type="Proteomes" id="UP000515129"/>
    </source>
</evidence>
<keyword evidence="7" id="KW-1185">Reference proteome</keyword>
<dbReference type="SUPFAM" id="SSF48652">
    <property type="entry name" value="Tetraspanin"/>
    <property type="match status" value="1"/>
</dbReference>
<dbReference type="OrthoDB" id="10033535at2759"/>
<dbReference type="CTD" id="564334"/>
<dbReference type="PANTHER" id="PTHR19282:SF477">
    <property type="entry name" value="TETRASPANIN"/>
    <property type="match status" value="1"/>
</dbReference>
<evidence type="ECO:0000256" key="1">
    <source>
        <dbReference type="ARBA" id="ARBA00004141"/>
    </source>
</evidence>
<organism evidence="7 8">
    <name type="scientific">Carassius auratus</name>
    <name type="common">Goldfish</name>
    <dbReference type="NCBI Taxonomy" id="7957"/>
    <lineage>
        <taxon>Eukaryota</taxon>
        <taxon>Metazoa</taxon>
        <taxon>Chordata</taxon>
        <taxon>Craniata</taxon>
        <taxon>Vertebrata</taxon>
        <taxon>Euteleostomi</taxon>
        <taxon>Actinopterygii</taxon>
        <taxon>Neopterygii</taxon>
        <taxon>Teleostei</taxon>
        <taxon>Ostariophysi</taxon>
        <taxon>Cypriniformes</taxon>
        <taxon>Cyprinidae</taxon>
        <taxon>Cyprininae</taxon>
        <taxon>Carassius</taxon>
    </lineage>
</organism>
<dbReference type="GO" id="GO:0005886">
    <property type="term" value="C:plasma membrane"/>
    <property type="evidence" value="ECO:0007669"/>
    <property type="project" value="TreeGrafter"/>
</dbReference>
<gene>
    <name evidence="8" type="primary">tspan37</name>
</gene>
<dbReference type="KEGG" id="caua:113045483"/>
<evidence type="ECO:0000256" key="2">
    <source>
        <dbReference type="ARBA" id="ARBA00006840"/>
    </source>
</evidence>
<comment type="similarity">
    <text evidence="2 6">Belongs to the tetraspanin (TM4SF) family.</text>
</comment>
<dbReference type="PANTHER" id="PTHR19282">
    <property type="entry name" value="TETRASPANIN"/>
    <property type="match status" value="1"/>
</dbReference>
<accession>A0A6P6JPY4</accession>
<dbReference type="Gene3D" id="1.10.1450.10">
    <property type="entry name" value="Tetraspanin"/>
    <property type="match status" value="1"/>
</dbReference>
<keyword evidence="4 6" id="KW-1133">Transmembrane helix</keyword>
<feature type="transmembrane region" description="Helical" evidence="6">
    <location>
        <begin position="44"/>
        <end position="70"/>
    </location>
</feature>
<keyword evidence="3 6" id="KW-0812">Transmembrane</keyword>
<feature type="transmembrane region" description="Helical" evidence="6">
    <location>
        <begin position="9"/>
        <end position="32"/>
    </location>
</feature>
<evidence type="ECO:0000256" key="3">
    <source>
        <dbReference type="ARBA" id="ARBA00022692"/>
    </source>
</evidence>
<reference evidence="8" key="1">
    <citation type="submission" date="2025-08" db="UniProtKB">
        <authorList>
            <consortium name="RefSeq"/>
        </authorList>
    </citation>
    <scope>IDENTIFICATION</scope>
    <source>
        <strain evidence="8">Wakin</strain>
        <tissue evidence="8">Muscle</tissue>
    </source>
</reference>
<dbReference type="Pfam" id="PF00335">
    <property type="entry name" value="Tetraspanin"/>
    <property type="match status" value="1"/>
</dbReference>
<comment type="subcellular location">
    <subcellularLocation>
        <location evidence="1 6">Membrane</location>
        <topology evidence="1 6">Multi-pass membrane protein</topology>
    </subcellularLocation>
</comment>
<keyword evidence="5 6" id="KW-0472">Membrane</keyword>
<dbReference type="AlphaFoldDB" id="A0A6P6JPY4"/>
<dbReference type="PIRSF" id="PIRSF002419">
    <property type="entry name" value="Tetraspanin"/>
    <property type="match status" value="1"/>
</dbReference>
<proteinExistence type="inferred from homology"/>
<dbReference type="Proteomes" id="UP000515129">
    <property type="component" value="Chromosome 27"/>
</dbReference>
<evidence type="ECO:0000313" key="8">
    <source>
        <dbReference type="RefSeq" id="XP_026061665.1"/>
    </source>
</evidence>
<evidence type="ECO:0000256" key="4">
    <source>
        <dbReference type="ARBA" id="ARBA00022989"/>
    </source>
</evidence>
<dbReference type="InterPro" id="IPR018499">
    <property type="entry name" value="Tetraspanin/Peripherin"/>
</dbReference>
<evidence type="ECO:0000256" key="5">
    <source>
        <dbReference type="ARBA" id="ARBA00023136"/>
    </source>
</evidence>
<name>A0A6P6JPY4_CARAU</name>
<dbReference type="InterPro" id="IPR008952">
    <property type="entry name" value="Tetraspanin_EC2_sf"/>
</dbReference>